<feature type="domain" description="Thiamine pyrophosphate enzyme central" evidence="13">
    <location>
        <begin position="187"/>
        <end position="325"/>
    </location>
</feature>
<dbReference type="CDD" id="cd07035">
    <property type="entry name" value="TPP_PYR_POX_like"/>
    <property type="match status" value="1"/>
</dbReference>
<dbReference type="Proteomes" id="UP001220964">
    <property type="component" value="Unassembled WGS sequence"/>
</dbReference>
<dbReference type="GO" id="GO:0003984">
    <property type="term" value="F:acetolactate synthase activity"/>
    <property type="evidence" value="ECO:0007669"/>
    <property type="project" value="TreeGrafter"/>
</dbReference>
<evidence type="ECO:0000256" key="5">
    <source>
        <dbReference type="ARBA" id="ARBA00022679"/>
    </source>
</evidence>
<evidence type="ECO:0000256" key="4">
    <source>
        <dbReference type="ARBA" id="ARBA00012971"/>
    </source>
</evidence>
<dbReference type="PANTHER" id="PTHR18968:SF13">
    <property type="entry name" value="ACETOLACTATE SYNTHASE CATALYTIC SUBUNIT, MITOCHONDRIAL"/>
    <property type="match status" value="1"/>
</dbReference>
<evidence type="ECO:0000256" key="10">
    <source>
        <dbReference type="ARBA" id="ARBA00074574"/>
    </source>
</evidence>
<dbReference type="EMBL" id="JARGYC010000036">
    <property type="protein sequence ID" value="MDF0601878.1"/>
    <property type="molecule type" value="Genomic_DNA"/>
</dbReference>
<name>A0AAE3NPN9_9RHOB</name>
<evidence type="ECO:0000256" key="3">
    <source>
        <dbReference type="ARBA" id="ARBA00007812"/>
    </source>
</evidence>
<sequence>MRMTTEEAFVKGLQRHGIEHAFGIIGSAFMPISDLFPKAGITFWDCAHEGSGGMMADGFTRASGRMCMMIAQNGPGITNFVTAVKTAYWNHTPLLLVTPQAANRTIGQGGFQEVEQMAAFRDMVAYQEEVRDPSRVAEVLNRVIVNARRASAPAQINIPRDVWTQVVDIEIPEPVEFERPGGGETALAEAAALLSDATFPVILNGAGVVLAGAIPDTIELAERLSAPVCVGYQHNDAFPGSHPLFAGPLGYNGSKAAMELIKRADVVLALGTRLNPFSTLPGYGIDYWPKQARIIQVDINPDRIGLTKAISVGIVGDAKKVARTLLAKLSDGAGDTDRDKRAGAIAQIKSAWAQELSSMDHEEDDPGTTWNERARAAKPDWLSPRKAWRAIQAALPREAIISSDIGNNCAIGNAYPSFEAGRKYLAPGLFGPCGYGLPAIVGAKIACPDTPVVGFAGDGAFGIAVTELTAIGRPEWPAITQIVFRNYQWGAEKRNSTLWYDDNFVGTELGEGVSYARLAEACGLKGVVARTMEELTEALDRAIRDQMENGVTTLIEAMINQELGEPFRRDAMKKPVEVAGIDPADMRPQLPV</sequence>
<evidence type="ECO:0000256" key="7">
    <source>
        <dbReference type="ARBA" id="ARBA00022842"/>
    </source>
</evidence>
<dbReference type="GO" id="GO:0050660">
    <property type="term" value="F:flavin adenine dinucleotide binding"/>
    <property type="evidence" value="ECO:0007669"/>
    <property type="project" value="TreeGrafter"/>
</dbReference>
<dbReference type="GO" id="GO:0000287">
    <property type="term" value="F:magnesium ion binding"/>
    <property type="evidence" value="ECO:0007669"/>
    <property type="project" value="InterPro"/>
</dbReference>
<evidence type="ECO:0000313" key="17">
    <source>
        <dbReference type="Proteomes" id="UP001220964"/>
    </source>
</evidence>
<comment type="caution">
    <text evidence="16">The sequence shown here is derived from an EMBL/GenBank/DDBJ whole genome shotgun (WGS) entry which is preliminary data.</text>
</comment>
<dbReference type="InterPro" id="IPR012000">
    <property type="entry name" value="Thiamin_PyroP_enz_cen_dom"/>
</dbReference>
<dbReference type="InterPro" id="IPR000399">
    <property type="entry name" value="TPP-bd_CS"/>
</dbReference>
<keyword evidence="7" id="KW-0460">Magnesium</keyword>
<dbReference type="EC" id="2.3.3.15" evidence="4 11"/>
<dbReference type="AlphaFoldDB" id="A0AAE3NPN9"/>
<dbReference type="FunFam" id="3.40.50.970:FF:000107">
    <property type="entry name" value="Sulfoacetaldehyde acetyltransferase Xsc"/>
    <property type="match status" value="1"/>
</dbReference>
<evidence type="ECO:0000256" key="2">
    <source>
        <dbReference type="ARBA" id="ARBA00001964"/>
    </source>
</evidence>
<dbReference type="GO" id="GO:0019529">
    <property type="term" value="P:taurine catabolic process"/>
    <property type="evidence" value="ECO:0007669"/>
    <property type="project" value="UniProtKB-UniRule"/>
</dbReference>
<evidence type="ECO:0000256" key="11">
    <source>
        <dbReference type="NCBIfam" id="TIGR03457"/>
    </source>
</evidence>
<evidence type="ECO:0000259" key="15">
    <source>
        <dbReference type="Pfam" id="PF02776"/>
    </source>
</evidence>
<evidence type="ECO:0000256" key="9">
    <source>
        <dbReference type="ARBA" id="ARBA00023315"/>
    </source>
</evidence>
<dbReference type="GO" id="GO:0009099">
    <property type="term" value="P:L-valine biosynthetic process"/>
    <property type="evidence" value="ECO:0007669"/>
    <property type="project" value="TreeGrafter"/>
</dbReference>
<evidence type="ECO:0000256" key="8">
    <source>
        <dbReference type="ARBA" id="ARBA00023052"/>
    </source>
</evidence>
<dbReference type="InterPro" id="IPR012001">
    <property type="entry name" value="Thiamin_PyroP_enz_TPP-bd_dom"/>
</dbReference>
<dbReference type="Pfam" id="PF00205">
    <property type="entry name" value="TPP_enzyme_M"/>
    <property type="match status" value="1"/>
</dbReference>
<proteinExistence type="inferred from homology"/>
<dbReference type="Pfam" id="PF02776">
    <property type="entry name" value="TPP_enzyme_N"/>
    <property type="match status" value="1"/>
</dbReference>
<evidence type="ECO:0000313" key="16">
    <source>
        <dbReference type="EMBL" id="MDF0601878.1"/>
    </source>
</evidence>
<dbReference type="InterPro" id="IPR017820">
    <property type="entry name" value="Sulphoacetald_Actrfrase"/>
</dbReference>
<dbReference type="GO" id="GO:0050487">
    <property type="term" value="F:sulfoacetaldehyde acetyltransferase activity"/>
    <property type="evidence" value="ECO:0007669"/>
    <property type="project" value="UniProtKB-UniRule"/>
</dbReference>
<dbReference type="InterPro" id="IPR045229">
    <property type="entry name" value="TPP_enz"/>
</dbReference>
<dbReference type="Gene3D" id="3.40.50.970">
    <property type="match status" value="2"/>
</dbReference>
<keyword evidence="9 16" id="KW-0012">Acyltransferase</keyword>
<keyword evidence="8 12" id="KW-0786">Thiamine pyrophosphate</keyword>
<dbReference type="SUPFAM" id="SSF52518">
    <property type="entry name" value="Thiamin diphosphate-binding fold (THDP-binding)"/>
    <property type="match status" value="2"/>
</dbReference>
<dbReference type="NCBIfam" id="NF005713">
    <property type="entry name" value="PRK07525.1"/>
    <property type="match status" value="1"/>
</dbReference>
<evidence type="ECO:0000259" key="14">
    <source>
        <dbReference type="Pfam" id="PF02775"/>
    </source>
</evidence>
<dbReference type="Pfam" id="PF02775">
    <property type="entry name" value="TPP_enzyme_C"/>
    <property type="match status" value="1"/>
</dbReference>
<dbReference type="SUPFAM" id="SSF52467">
    <property type="entry name" value="DHS-like NAD/FAD-binding domain"/>
    <property type="match status" value="1"/>
</dbReference>
<feature type="domain" description="Thiamine pyrophosphate enzyme N-terminal TPP-binding" evidence="15">
    <location>
        <begin position="3"/>
        <end position="118"/>
    </location>
</feature>
<keyword evidence="17" id="KW-1185">Reference proteome</keyword>
<dbReference type="GO" id="GO:0005948">
    <property type="term" value="C:acetolactate synthase complex"/>
    <property type="evidence" value="ECO:0007669"/>
    <property type="project" value="TreeGrafter"/>
</dbReference>
<comment type="cofactor">
    <cofactor evidence="1">
        <name>Mg(2+)</name>
        <dbReference type="ChEBI" id="CHEBI:18420"/>
    </cofactor>
</comment>
<evidence type="ECO:0000256" key="6">
    <source>
        <dbReference type="ARBA" id="ARBA00022723"/>
    </source>
</evidence>
<comment type="cofactor">
    <cofactor evidence="2">
        <name>thiamine diphosphate</name>
        <dbReference type="ChEBI" id="CHEBI:58937"/>
    </cofactor>
</comment>
<dbReference type="PANTHER" id="PTHR18968">
    <property type="entry name" value="THIAMINE PYROPHOSPHATE ENZYMES"/>
    <property type="match status" value="1"/>
</dbReference>
<protein>
    <recommendedName>
        <fullName evidence="10 11">Sulfoacetaldehyde acetyltransferase</fullName>
        <ecNumber evidence="4 11">2.3.3.15</ecNumber>
    </recommendedName>
</protein>
<evidence type="ECO:0000256" key="1">
    <source>
        <dbReference type="ARBA" id="ARBA00001946"/>
    </source>
</evidence>
<comment type="similarity">
    <text evidence="3 12">Belongs to the TPP enzyme family.</text>
</comment>
<keyword evidence="5 16" id="KW-0808">Transferase</keyword>
<evidence type="ECO:0000259" key="13">
    <source>
        <dbReference type="Pfam" id="PF00205"/>
    </source>
</evidence>
<dbReference type="Gene3D" id="3.40.50.1220">
    <property type="entry name" value="TPP-binding domain"/>
    <property type="match status" value="1"/>
</dbReference>
<dbReference type="InterPro" id="IPR029061">
    <property type="entry name" value="THDP-binding"/>
</dbReference>
<evidence type="ECO:0000256" key="12">
    <source>
        <dbReference type="RuleBase" id="RU362132"/>
    </source>
</evidence>
<dbReference type="InterPro" id="IPR011766">
    <property type="entry name" value="TPP_enzyme_TPP-bd"/>
</dbReference>
<feature type="domain" description="Thiamine pyrophosphate enzyme TPP-binding" evidence="14">
    <location>
        <begin position="404"/>
        <end position="556"/>
    </location>
</feature>
<dbReference type="InterPro" id="IPR029035">
    <property type="entry name" value="DHS-like_NAD/FAD-binding_dom"/>
</dbReference>
<dbReference type="RefSeq" id="WP_275568018.1">
    <property type="nucleotide sequence ID" value="NZ_JARGYC010000036.1"/>
</dbReference>
<dbReference type="GO" id="GO:0030976">
    <property type="term" value="F:thiamine pyrophosphate binding"/>
    <property type="evidence" value="ECO:0007669"/>
    <property type="project" value="InterPro"/>
</dbReference>
<organism evidence="16 17">
    <name type="scientific">Psychromarinibacter sediminicola</name>
    <dbReference type="NCBI Taxonomy" id="3033385"/>
    <lineage>
        <taxon>Bacteria</taxon>
        <taxon>Pseudomonadati</taxon>
        <taxon>Pseudomonadota</taxon>
        <taxon>Alphaproteobacteria</taxon>
        <taxon>Rhodobacterales</taxon>
        <taxon>Paracoccaceae</taxon>
        <taxon>Psychromarinibacter</taxon>
    </lineage>
</organism>
<dbReference type="NCBIfam" id="TIGR03457">
    <property type="entry name" value="sulphoacet_xsc"/>
    <property type="match status" value="1"/>
</dbReference>
<reference evidence="16" key="1">
    <citation type="submission" date="2023-03" db="EMBL/GenBank/DDBJ databases">
        <title>Multiphase analysis and comparison of six strains from genera Psychromarinibacter, Lutimaribacter, and Maritimibacter, including a novel species: Psychromarinibacter sediminicola sp. nov.</title>
        <authorList>
            <person name="Wang Y.-H."/>
            <person name="Ye M.-Q."/>
            <person name="Du Z.-J."/>
        </authorList>
    </citation>
    <scope>NUCLEOTIDE SEQUENCE</scope>
    <source>
        <strain evidence="16">C21-152</strain>
    </source>
</reference>
<dbReference type="GO" id="GO:0009097">
    <property type="term" value="P:isoleucine biosynthetic process"/>
    <property type="evidence" value="ECO:0007669"/>
    <property type="project" value="TreeGrafter"/>
</dbReference>
<dbReference type="PROSITE" id="PS00187">
    <property type="entry name" value="TPP_ENZYMES"/>
    <property type="match status" value="1"/>
</dbReference>
<accession>A0AAE3NPN9</accession>
<keyword evidence="6" id="KW-0479">Metal-binding</keyword>
<gene>
    <name evidence="16" type="primary">xsc</name>
    <name evidence="16" type="ORF">P1J78_14120</name>
</gene>